<dbReference type="Pfam" id="PF10531">
    <property type="entry name" value="SLBB"/>
    <property type="match status" value="1"/>
</dbReference>
<dbReference type="Pfam" id="PF02563">
    <property type="entry name" value="Poly_export"/>
    <property type="match status" value="1"/>
</dbReference>
<keyword evidence="1" id="KW-0732">Signal</keyword>
<protein>
    <submittedName>
        <fullName evidence="4">Sugar transporter</fullName>
    </submittedName>
</protein>
<keyword evidence="4" id="KW-0762">Sugar transport</keyword>
<proteinExistence type="predicted"/>
<keyword evidence="4" id="KW-0813">Transport</keyword>
<dbReference type="STRING" id="354355.SAMN05660816_04765"/>
<dbReference type="InterPro" id="IPR003715">
    <property type="entry name" value="Poly_export_N"/>
</dbReference>
<dbReference type="AlphaFoldDB" id="A0A1V9F385"/>
<comment type="caution">
    <text evidence="4">The sequence shown here is derived from an EMBL/GenBank/DDBJ whole genome shotgun (WGS) entry which is preliminary data.</text>
</comment>
<evidence type="ECO:0000259" key="3">
    <source>
        <dbReference type="Pfam" id="PF10531"/>
    </source>
</evidence>
<evidence type="ECO:0000256" key="1">
    <source>
        <dbReference type="ARBA" id="ARBA00022729"/>
    </source>
</evidence>
<dbReference type="OrthoDB" id="662756at2"/>
<reference evidence="5" key="1">
    <citation type="submission" date="2016-04" db="EMBL/GenBank/DDBJ databases">
        <authorList>
            <person name="Chen L."/>
            <person name="Zhuang W."/>
            <person name="Wang G."/>
        </authorList>
    </citation>
    <scope>NUCLEOTIDE SEQUENCE [LARGE SCALE GENOMIC DNA]</scope>
    <source>
        <strain evidence="5">17621</strain>
    </source>
</reference>
<dbReference type="PANTHER" id="PTHR33619:SF3">
    <property type="entry name" value="POLYSACCHARIDE EXPORT PROTEIN GFCE-RELATED"/>
    <property type="match status" value="1"/>
</dbReference>
<dbReference type="InterPro" id="IPR019554">
    <property type="entry name" value="Soluble_ligand-bd"/>
</dbReference>
<accession>A0A1V9F385</accession>
<feature type="domain" description="Soluble ligand binding" evidence="3">
    <location>
        <begin position="157"/>
        <end position="209"/>
    </location>
</feature>
<evidence type="ECO:0000313" key="4">
    <source>
        <dbReference type="EMBL" id="OQP52838.1"/>
    </source>
</evidence>
<dbReference type="Gene3D" id="3.10.560.10">
    <property type="entry name" value="Outer membrane lipoprotein wza domain like"/>
    <property type="match status" value="1"/>
</dbReference>
<keyword evidence="5" id="KW-1185">Reference proteome</keyword>
<dbReference type="PROSITE" id="PS51257">
    <property type="entry name" value="PROKAR_LIPOPROTEIN"/>
    <property type="match status" value="1"/>
</dbReference>
<dbReference type="Proteomes" id="UP000192610">
    <property type="component" value="Unassembled WGS sequence"/>
</dbReference>
<name>A0A1V9F385_9BACT</name>
<dbReference type="EMBL" id="LVXG01000007">
    <property type="protein sequence ID" value="OQP52838.1"/>
    <property type="molecule type" value="Genomic_DNA"/>
</dbReference>
<evidence type="ECO:0000313" key="5">
    <source>
        <dbReference type="Proteomes" id="UP000192610"/>
    </source>
</evidence>
<evidence type="ECO:0000259" key="2">
    <source>
        <dbReference type="Pfam" id="PF02563"/>
    </source>
</evidence>
<dbReference type="InterPro" id="IPR049712">
    <property type="entry name" value="Poly_export"/>
</dbReference>
<gene>
    <name evidence="4" type="ORF">A4H97_24385</name>
</gene>
<organism evidence="4 5">
    <name type="scientific">Niastella yeongjuensis</name>
    <dbReference type="NCBI Taxonomy" id="354355"/>
    <lineage>
        <taxon>Bacteria</taxon>
        <taxon>Pseudomonadati</taxon>
        <taxon>Bacteroidota</taxon>
        <taxon>Chitinophagia</taxon>
        <taxon>Chitinophagales</taxon>
        <taxon>Chitinophagaceae</taxon>
        <taxon>Niastella</taxon>
    </lineage>
</organism>
<dbReference type="GO" id="GO:0015159">
    <property type="term" value="F:polysaccharide transmembrane transporter activity"/>
    <property type="evidence" value="ECO:0007669"/>
    <property type="project" value="InterPro"/>
</dbReference>
<sequence>MNAQKLPSINKVSQPSCFYRSALAVLLFGLLISSCANTKNVVYLKDAKDSETSIIDKLEPVIQRNDLLSITVTSPNATASQPFNTTVMVSTQVVGYTSTQATGYLVDQDGYIDVPMLGRIKAAGLTKKELKEKITNLLIDNKYLMQPVVSVRYLNFKVTVLGEVAKPMVINVPDEKINILEALGFAGDMTVYAKRDNVVLIREEGGKRITKRLDLNSDGVLRSPYYYLKTNDIIYVEPNKAKVNATGNAKTWLPALLSALSLTVVIVDHVTRN</sequence>
<dbReference type="PANTHER" id="PTHR33619">
    <property type="entry name" value="POLYSACCHARIDE EXPORT PROTEIN GFCE-RELATED"/>
    <property type="match status" value="1"/>
</dbReference>
<dbReference type="Gene3D" id="3.30.1950.10">
    <property type="entry name" value="wza like domain"/>
    <property type="match status" value="1"/>
</dbReference>
<feature type="domain" description="Polysaccharide export protein N-terminal" evidence="2">
    <location>
        <begin position="61"/>
        <end position="152"/>
    </location>
</feature>